<feature type="domain" description="Virulence factor membrane-bound polymerase C-terminal" evidence="7">
    <location>
        <begin position="369"/>
        <end position="526"/>
    </location>
</feature>
<feature type="transmembrane region" description="Helical" evidence="5">
    <location>
        <begin position="330"/>
        <end position="348"/>
    </location>
</feature>
<keyword evidence="3 5" id="KW-1133">Transmembrane helix</keyword>
<evidence type="ECO:0000256" key="2">
    <source>
        <dbReference type="ARBA" id="ARBA00022692"/>
    </source>
</evidence>
<feature type="transmembrane region" description="Helical" evidence="5">
    <location>
        <begin position="119"/>
        <end position="142"/>
    </location>
</feature>
<dbReference type="AlphaFoldDB" id="A0A552EX81"/>
<accession>A0A552EX81</accession>
<comment type="subcellular location">
    <subcellularLocation>
        <location evidence="1">Membrane</location>
        <topology evidence="1">Multi-pass membrane protein</topology>
    </subcellularLocation>
</comment>
<dbReference type="InterPro" id="IPR007016">
    <property type="entry name" value="O-antigen_ligase-rel_domated"/>
</dbReference>
<evidence type="ECO:0000259" key="7">
    <source>
        <dbReference type="Pfam" id="PF11846"/>
    </source>
</evidence>
<comment type="caution">
    <text evidence="8">The sequence shown here is derived from an EMBL/GenBank/DDBJ whole genome shotgun (WGS) entry which is preliminary data.</text>
</comment>
<organism evidence="8 9">
    <name type="scientific">Microcystis aeruginosa Ma_MB_F_20061100_S20D</name>
    <dbReference type="NCBI Taxonomy" id="2486253"/>
    <lineage>
        <taxon>Bacteria</taxon>
        <taxon>Bacillati</taxon>
        <taxon>Cyanobacteriota</taxon>
        <taxon>Cyanophyceae</taxon>
        <taxon>Oscillatoriophycideae</taxon>
        <taxon>Chroococcales</taxon>
        <taxon>Microcystaceae</taxon>
        <taxon>Microcystis</taxon>
    </lineage>
</organism>
<dbReference type="PANTHER" id="PTHR37422:SF21">
    <property type="entry name" value="EXOQ-LIKE PROTEIN"/>
    <property type="match status" value="1"/>
</dbReference>
<dbReference type="InterPro" id="IPR051533">
    <property type="entry name" value="WaaL-like"/>
</dbReference>
<dbReference type="Pfam" id="PF11846">
    <property type="entry name" value="Wzy_C_2"/>
    <property type="match status" value="1"/>
</dbReference>
<gene>
    <name evidence="8" type="ORF">EWV78_03785</name>
</gene>
<name>A0A552EX81_MICAE</name>
<dbReference type="EMBL" id="SFBH01000027">
    <property type="protein sequence ID" value="TRU39046.1"/>
    <property type="molecule type" value="Genomic_DNA"/>
</dbReference>
<feature type="transmembrane region" description="Helical" evidence="5">
    <location>
        <begin position="235"/>
        <end position="258"/>
    </location>
</feature>
<evidence type="ECO:0000256" key="1">
    <source>
        <dbReference type="ARBA" id="ARBA00004141"/>
    </source>
</evidence>
<evidence type="ECO:0000256" key="5">
    <source>
        <dbReference type="SAM" id="Phobius"/>
    </source>
</evidence>
<keyword evidence="2 5" id="KW-0812">Transmembrane</keyword>
<evidence type="ECO:0000313" key="9">
    <source>
        <dbReference type="Proteomes" id="UP000315113"/>
    </source>
</evidence>
<feature type="transmembrane region" description="Helical" evidence="5">
    <location>
        <begin position="29"/>
        <end position="50"/>
    </location>
</feature>
<evidence type="ECO:0000256" key="4">
    <source>
        <dbReference type="ARBA" id="ARBA00023136"/>
    </source>
</evidence>
<dbReference type="PANTHER" id="PTHR37422">
    <property type="entry name" value="TEICHURONIC ACID BIOSYNTHESIS PROTEIN TUAE"/>
    <property type="match status" value="1"/>
</dbReference>
<protein>
    <submittedName>
        <fullName evidence="8">Uncharacterized protein</fullName>
    </submittedName>
</protein>
<proteinExistence type="predicted"/>
<feature type="domain" description="O-antigen ligase-related" evidence="6">
    <location>
        <begin position="197"/>
        <end position="340"/>
    </location>
</feature>
<dbReference type="InterPro" id="IPR021797">
    <property type="entry name" value="Wzy_C_2"/>
</dbReference>
<reference evidence="8 9" key="1">
    <citation type="submission" date="2019-01" db="EMBL/GenBank/DDBJ databases">
        <title>Coherence of Microcystis species and biogeography revealed through population genomics.</title>
        <authorList>
            <person name="Perez-Carrascal O.M."/>
            <person name="Terrat Y."/>
            <person name="Giani A."/>
            <person name="Fortin N."/>
            <person name="Tromas N."/>
            <person name="Shapiro B.J."/>
        </authorList>
    </citation>
    <scope>NUCLEOTIDE SEQUENCE [LARGE SCALE GENOMIC DNA]</scope>
    <source>
        <strain evidence="8">Ma_MB_F_20061100_S20D</strain>
    </source>
</reference>
<dbReference type="GO" id="GO:0016020">
    <property type="term" value="C:membrane"/>
    <property type="evidence" value="ECO:0007669"/>
    <property type="project" value="UniProtKB-SubCell"/>
</dbReference>
<feature type="transmembrane region" description="Helical" evidence="5">
    <location>
        <begin position="360"/>
        <end position="378"/>
    </location>
</feature>
<evidence type="ECO:0000259" key="6">
    <source>
        <dbReference type="Pfam" id="PF04932"/>
    </source>
</evidence>
<feature type="transmembrane region" description="Helical" evidence="5">
    <location>
        <begin position="87"/>
        <end position="107"/>
    </location>
</feature>
<dbReference type="Pfam" id="PF04932">
    <property type="entry name" value="Wzy_C"/>
    <property type="match status" value="1"/>
</dbReference>
<dbReference type="Proteomes" id="UP000315113">
    <property type="component" value="Unassembled WGS sequence"/>
</dbReference>
<sequence length="565" mass="62357">MGSFLPISTWLLVPCLAAAWLLPNHSPPWTAFHSEFLAATICWILAVIVFIKNKHHLSYSAGVLLLWALTIQVGLNWYCGLISNVGIAWTVALYVIGSITAIRLGTIWQVNADGGPVSFIYSAIIFASIVSVFLQLVQSVGFQSDSQWINSAPPDLRMDANLAQPNNLASLYLMALVGCSWFWTQKKIKAFIAIGIAGLLSIGLALTASRTGFFGAIFIFCIWPWMASSGSKDRAALITLAAILVAWLLLLVTIIPMMSKIIEARTFGASVSTRSGDGRLAIWSLALDAIGERPLWGYGWGQIHAAQMTVAAKYPAMGALNSAHNLILDIALWGGGVAALSVTAYGVWRIYTQISAPINARQIHTLLGIGVIIFHSMLELPLHYAYFLLPFGVLWGSLESVSPALGYRRVRKIICILFTVLLGGGALIVAKDYLKVERAEKILRLEFVTGKIQASDEERMPKMSVLDYYEDFFLLSRLPPVAGLDSKQLHEMELIVKAVPSDLLIYNMAANFALNKQPIKAKEWMQILCKTRSQYSCRSALTKWRRDGRFDQIALSLDLREVFSR</sequence>
<keyword evidence="4 5" id="KW-0472">Membrane</keyword>
<feature type="transmembrane region" description="Helical" evidence="5">
    <location>
        <begin position="162"/>
        <end position="183"/>
    </location>
</feature>
<evidence type="ECO:0000256" key="3">
    <source>
        <dbReference type="ARBA" id="ARBA00022989"/>
    </source>
</evidence>
<feature type="transmembrane region" description="Helical" evidence="5">
    <location>
        <begin position="190"/>
        <end position="206"/>
    </location>
</feature>
<feature type="transmembrane region" description="Helical" evidence="5">
    <location>
        <begin position="57"/>
        <end position="75"/>
    </location>
</feature>
<feature type="transmembrane region" description="Helical" evidence="5">
    <location>
        <begin position="413"/>
        <end position="430"/>
    </location>
</feature>
<evidence type="ECO:0000313" key="8">
    <source>
        <dbReference type="EMBL" id="TRU39046.1"/>
    </source>
</evidence>
<feature type="transmembrane region" description="Helical" evidence="5">
    <location>
        <begin position="212"/>
        <end position="228"/>
    </location>
</feature>